<accession>A0ABY6GNA4</accession>
<protein>
    <submittedName>
        <fullName evidence="1">Uncharacterized protein</fullName>
    </submittedName>
</protein>
<dbReference type="EMBL" id="CP103300">
    <property type="protein sequence ID" value="UYM14183.1"/>
    <property type="molecule type" value="Genomic_DNA"/>
</dbReference>
<name>A0ABY6GNA4_9GAMM</name>
<reference evidence="1" key="1">
    <citation type="submission" date="2022-10" db="EMBL/GenBank/DDBJ databases">
        <title>Completed Genome Sequence of two octocoral isolated bacterium, Endozoicomonas euniceicola EF212T and Endozoicomonas gorgoniicola PS125T.</title>
        <authorList>
            <person name="Chiou Y.-J."/>
            <person name="Chen Y.-H."/>
        </authorList>
    </citation>
    <scope>NUCLEOTIDE SEQUENCE</scope>
    <source>
        <strain evidence="1">EF212</strain>
    </source>
</reference>
<evidence type="ECO:0000313" key="1">
    <source>
        <dbReference type="EMBL" id="UYM14183.1"/>
    </source>
</evidence>
<sequence length="67" mass="7925">MQELKDTFAAEGEERQSPKKTSFFEGVKKFFDAMASGFGDSDTKKSGFYSRFFCLWFYVKNVFYRLF</sequence>
<evidence type="ECO:0000313" key="2">
    <source>
        <dbReference type="Proteomes" id="UP001163255"/>
    </source>
</evidence>
<organism evidence="1 2">
    <name type="scientific">Endozoicomonas euniceicola</name>
    <dbReference type="NCBI Taxonomy" id="1234143"/>
    <lineage>
        <taxon>Bacteria</taxon>
        <taxon>Pseudomonadati</taxon>
        <taxon>Pseudomonadota</taxon>
        <taxon>Gammaproteobacteria</taxon>
        <taxon>Oceanospirillales</taxon>
        <taxon>Endozoicomonadaceae</taxon>
        <taxon>Endozoicomonas</taxon>
    </lineage>
</organism>
<keyword evidence="2" id="KW-1185">Reference proteome</keyword>
<proteinExistence type="predicted"/>
<dbReference type="Proteomes" id="UP001163255">
    <property type="component" value="Chromosome"/>
</dbReference>
<dbReference type="RefSeq" id="WP_262595585.1">
    <property type="nucleotide sequence ID" value="NZ_CP103300.1"/>
</dbReference>
<gene>
    <name evidence="1" type="ORF">NX720_14850</name>
</gene>